<dbReference type="Proteomes" id="UP000189674">
    <property type="component" value="Chromosome"/>
</dbReference>
<dbReference type="PANTHER" id="PTHR30489">
    <property type="entry name" value="LIPOPROTEIN-RELEASING SYSTEM TRANSMEMBRANE PROTEIN LOLE"/>
    <property type="match status" value="1"/>
</dbReference>
<organism evidence="10 11">
    <name type="scientific">Anaerohalosphaera lusitana</name>
    <dbReference type="NCBI Taxonomy" id="1936003"/>
    <lineage>
        <taxon>Bacteria</taxon>
        <taxon>Pseudomonadati</taxon>
        <taxon>Planctomycetota</taxon>
        <taxon>Phycisphaerae</taxon>
        <taxon>Sedimentisphaerales</taxon>
        <taxon>Anaerohalosphaeraceae</taxon>
        <taxon>Anaerohalosphaera</taxon>
    </lineage>
</organism>
<accession>A0A1U9NRC1</accession>
<dbReference type="PROSITE" id="PS51257">
    <property type="entry name" value="PROKAR_LIPOPROTEIN"/>
    <property type="match status" value="1"/>
</dbReference>
<evidence type="ECO:0000256" key="7">
    <source>
        <dbReference type="SAM" id="Phobius"/>
    </source>
</evidence>
<dbReference type="KEGG" id="alus:STSP2_03474"/>
<protein>
    <submittedName>
        <fullName evidence="10">Outer membrane-specific lipoprotein transporter subunit LolE</fullName>
    </submittedName>
</protein>
<dbReference type="InterPro" id="IPR051447">
    <property type="entry name" value="Lipoprotein-release_system"/>
</dbReference>
<comment type="subcellular location">
    <subcellularLocation>
        <location evidence="1">Cell membrane</location>
        <topology evidence="1">Multi-pass membrane protein</topology>
    </subcellularLocation>
</comment>
<feature type="domain" description="MacB-like periplasmic core" evidence="9">
    <location>
        <begin position="20"/>
        <end position="256"/>
    </location>
</feature>
<proteinExistence type="inferred from homology"/>
<dbReference type="InterPro" id="IPR003838">
    <property type="entry name" value="ABC3_permease_C"/>
</dbReference>
<sequence length="441" mass="47799" precursor="true">MKHLSVVLCRRYLSKKKIVLLSVASVAMSCALLVVVASLFTGFIASFESTVSDHVGDVVISGRRGVLIEQYDRLIAELDELDEVESSTAVLSGKGGLLFLGPGNVRAVQLYGIEMPRRSKVTPFGDMLVRQKGSDSASFTPEWVKGGTGGFLGIGVISSPDEKTDEYDMAEVQDFIGRKVVLTTGDGQSTKTQLVKFTVADVVFSGFHWADKDFVYLPMERVLDEFYPDSGKVADMVQIKVAEGYDPAATVAQVRSVWERFADQELGWSLPRIAAVQVQTARQNWARLISEYQKQLGMLMVIFGVVSGGVVLLIACIFYMIVITKRRDIAVVKSCGMGGFSVAGLFLFFGSIVGVVGSGIGIAAGYVITKNINSIEAAISSTFGLKLWQSSTYMFSTIPDDMNWSAAGWVVIASVIASMIGAIIPAIRAATLRPVKILRYE</sequence>
<evidence type="ECO:0000256" key="5">
    <source>
        <dbReference type="ARBA" id="ARBA00022989"/>
    </source>
</evidence>
<evidence type="ECO:0000313" key="10">
    <source>
        <dbReference type="EMBL" id="AQT70268.1"/>
    </source>
</evidence>
<dbReference type="EMBL" id="CP019791">
    <property type="protein sequence ID" value="AQT70268.1"/>
    <property type="molecule type" value="Genomic_DNA"/>
</dbReference>
<dbReference type="Pfam" id="PF12704">
    <property type="entry name" value="MacB_PCD"/>
    <property type="match status" value="1"/>
</dbReference>
<dbReference type="GO" id="GO:0044874">
    <property type="term" value="P:lipoprotein localization to outer membrane"/>
    <property type="evidence" value="ECO:0007669"/>
    <property type="project" value="TreeGrafter"/>
</dbReference>
<feature type="transmembrane region" description="Helical" evidence="7">
    <location>
        <begin position="20"/>
        <end position="45"/>
    </location>
</feature>
<keyword evidence="4 7" id="KW-0812">Transmembrane</keyword>
<evidence type="ECO:0000256" key="6">
    <source>
        <dbReference type="ARBA" id="ARBA00023136"/>
    </source>
</evidence>
<evidence type="ECO:0000259" key="9">
    <source>
        <dbReference type="Pfam" id="PF12704"/>
    </source>
</evidence>
<evidence type="ECO:0000256" key="2">
    <source>
        <dbReference type="ARBA" id="ARBA00005236"/>
    </source>
</evidence>
<feature type="transmembrane region" description="Helical" evidence="7">
    <location>
        <begin position="406"/>
        <end position="427"/>
    </location>
</feature>
<keyword evidence="10" id="KW-0449">Lipoprotein</keyword>
<name>A0A1U9NRC1_9BACT</name>
<evidence type="ECO:0000259" key="8">
    <source>
        <dbReference type="Pfam" id="PF02687"/>
    </source>
</evidence>
<keyword evidence="6 7" id="KW-0472">Membrane</keyword>
<dbReference type="PANTHER" id="PTHR30489:SF0">
    <property type="entry name" value="LIPOPROTEIN-RELEASING SYSTEM TRANSMEMBRANE PROTEIN LOLE"/>
    <property type="match status" value="1"/>
</dbReference>
<evidence type="ECO:0000256" key="3">
    <source>
        <dbReference type="ARBA" id="ARBA00022475"/>
    </source>
</evidence>
<evidence type="ECO:0000313" key="11">
    <source>
        <dbReference type="Proteomes" id="UP000189674"/>
    </source>
</evidence>
<dbReference type="GO" id="GO:0098797">
    <property type="term" value="C:plasma membrane protein complex"/>
    <property type="evidence" value="ECO:0007669"/>
    <property type="project" value="TreeGrafter"/>
</dbReference>
<feature type="domain" description="ABC3 transporter permease C-terminal" evidence="8">
    <location>
        <begin position="301"/>
        <end position="432"/>
    </location>
</feature>
<keyword evidence="11" id="KW-1185">Reference proteome</keyword>
<gene>
    <name evidence="10" type="ORF">STSP2_03474</name>
</gene>
<dbReference type="STRING" id="1936003.STSP2_03474"/>
<keyword evidence="5 7" id="KW-1133">Transmembrane helix</keyword>
<dbReference type="AlphaFoldDB" id="A0A1U9NRC1"/>
<evidence type="ECO:0000256" key="1">
    <source>
        <dbReference type="ARBA" id="ARBA00004651"/>
    </source>
</evidence>
<reference evidence="11" key="1">
    <citation type="submission" date="2017-02" db="EMBL/GenBank/DDBJ databases">
        <title>Comparative genomics and description of representatives of a novel lineage of planctomycetes thriving in anoxic sediments.</title>
        <authorList>
            <person name="Spring S."/>
            <person name="Bunk B."/>
            <person name="Sproer C."/>
        </authorList>
    </citation>
    <scope>NUCLEOTIDE SEQUENCE [LARGE SCALE GENOMIC DNA]</scope>
    <source>
        <strain evidence="11">ST-NAGAB-D1</strain>
    </source>
</reference>
<dbReference type="InterPro" id="IPR025857">
    <property type="entry name" value="MacB_PCD"/>
</dbReference>
<keyword evidence="3" id="KW-1003">Cell membrane</keyword>
<dbReference type="OrthoDB" id="9808461at2"/>
<evidence type="ECO:0000256" key="4">
    <source>
        <dbReference type="ARBA" id="ARBA00022692"/>
    </source>
</evidence>
<dbReference type="RefSeq" id="WP_146663868.1">
    <property type="nucleotide sequence ID" value="NZ_CP019791.1"/>
</dbReference>
<feature type="transmembrane region" description="Helical" evidence="7">
    <location>
        <begin position="342"/>
        <end position="368"/>
    </location>
</feature>
<comment type="similarity">
    <text evidence="2">Belongs to the ABC-4 integral membrane protein family. LolC/E subfamily.</text>
</comment>
<dbReference type="Pfam" id="PF02687">
    <property type="entry name" value="FtsX"/>
    <property type="match status" value="1"/>
</dbReference>
<feature type="transmembrane region" description="Helical" evidence="7">
    <location>
        <begin position="296"/>
        <end position="322"/>
    </location>
</feature>